<feature type="chain" id="PRO_5044005547" description="Protein osiris 22" evidence="3">
    <location>
        <begin position="25"/>
        <end position="485"/>
    </location>
</feature>
<dbReference type="AlphaFoldDB" id="A0A182Y4H7"/>
<name>A0A182Y4H7_ANOST</name>
<dbReference type="EnsemblMetazoa" id="ASTEI03363-RA">
    <property type="protein sequence ID" value="ASTEI03363-PA"/>
    <property type="gene ID" value="ASTEI03363"/>
</dbReference>
<dbReference type="VEuPathDB" id="VectorBase:ASTEI03363"/>
<evidence type="ECO:0008006" key="6">
    <source>
        <dbReference type="Google" id="ProtNLM"/>
    </source>
</evidence>
<reference evidence="4" key="2">
    <citation type="submission" date="2020-05" db="UniProtKB">
        <authorList>
            <consortium name="EnsemblMetazoa"/>
        </authorList>
    </citation>
    <scope>IDENTIFICATION</scope>
    <source>
        <strain evidence="4">Indian</strain>
    </source>
</reference>
<organism evidence="4 5">
    <name type="scientific">Anopheles stephensi</name>
    <name type="common">Indo-Pakistan malaria mosquito</name>
    <dbReference type="NCBI Taxonomy" id="30069"/>
    <lineage>
        <taxon>Eukaryota</taxon>
        <taxon>Metazoa</taxon>
        <taxon>Ecdysozoa</taxon>
        <taxon>Arthropoda</taxon>
        <taxon>Hexapoda</taxon>
        <taxon>Insecta</taxon>
        <taxon>Pterygota</taxon>
        <taxon>Neoptera</taxon>
        <taxon>Endopterygota</taxon>
        <taxon>Diptera</taxon>
        <taxon>Nematocera</taxon>
        <taxon>Culicoidea</taxon>
        <taxon>Culicidae</taxon>
        <taxon>Anophelinae</taxon>
        <taxon>Anopheles</taxon>
    </lineage>
</organism>
<proteinExistence type="predicted"/>
<dbReference type="VEuPathDB" id="VectorBase:ASTEI20_042398"/>
<evidence type="ECO:0000256" key="2">
    <source>
        <dbReference type="SAM" id="Phobius"/>
    </source>
</evidence>
<dbReference type="VEuPathDB" id="VectorBase:ASTEI20_031619"/>
<evidence type="ECO:0000256" key="1">
    <source>
        <dbReference type="SAM" id="MobiDB-lite"/>
    </source>
</evidence>
<keyword evidence="2" id="KW-0812">Transmembrane</keyword>
<dbReference type="OMA" id="RSTYVAN"/>
<keyword evidence="2" id="KW-1133">Transmembrane helix</keyword>
<feature type="signal peptide" evidence="3">
    <location>
        <begin position="1"/>
        <end position="24"/>
    </location>
</feature>
<dbReference type="Proteomes" id="UP000076408">
    <property type="component" value="Unassembled WGS sequence"/>
</dbReference>
<feature type="transmembrane region" description="Helical" evidence="2">
    <location>
        <begin position="81"/>
        <end position="98"/>
    </location>
</feature>
<feature type="transmembrane region" description="Helical" evidence="2">
    <location>
        <begin position="399"/>
        <end position="419"/>
    </location>
</feature>
<keyword evidence="2" id="KW-0472">Membrane</keyword>
<keyword evidence="3" id="KW-0732">Signal</keyword>
<feature type="region of interest" description="Disordered" evidence="1">
    <location>
        <begin position="268"/>
        <end position="306"/>
    </location>
</feature>
<sequence length="485" mass="53044">MASFDRMLVFGALVLWAVCSLACAADATTGADSSFDADMIEGRTFGHHFLKRISFAMIPAAFVVGVITTLLSALTVVSMKGLGVGVILLVLTISQVIARSFPAPLPPPVPVAYSAPAPAPIPLVYKDWRKLRRCETALMLLMITACPLLIRGEMRKSWQTKSVAVQTQMLKAARLEDPPNAKPPEGSDAASGSALEDPNNGASLTEPPHSTVKATEELKPKPATVFSSRVRSKYGTVVGSVAPEKLTENSAAPAPQDADVRAVPLGFEHSPEEIQIDDATVQDDDDDEDDDDDDDPLGWDGVQDDQQGKQYDLIENILAEVEERVTDEKRDEADELLRSRTKKPTERTKTYTFPPVLNMTIDEPNNIVKVKLNQDIVRDMLNTGRESGGGIGGKKMLRYVLPLFILPFLIQSAVIPFMLTAVKLFLLKSLMAGKLAIFLLLLGAFKNFTKKDRDVYVKDLPDRRYEPSSEGFAYLAEGRPSGWVN</sequence>
<keyword evidence="5" id="KW-1185">Reference proteome</keyword>
<evidence type="ECO:0000313" key="5">
    <source>
        <dbReference type="Proteomes" id="UP000076408"/>
    </source>
</evidence>
<dbReference type="VEuPathDB" id="VectorBase:ASTE003125"/>
<feature type="transmembrane region" description="Helical" evidence="2">
    <location>
        <begin position="136"/>
        <end position="152"/>
    </location>
</feature>
<accession>A0A182Y4H7</accession>
<feature type="transmembrane region" description="Helical" evidence="2">
    <location>
        <begin position="425"/>
        <end position="445"/>
    </location>
</feature>
<feature type="transmembrane region" description="Helical" evidence="2">
    <location>
        <begin position="53"/>
        <end position="74"/>
    </location>
</feature>
<protein>
    <recommendedName>
        <fullName evidence="6">Protein osiris 22</fullName>
    </recommendedName>
</protein>
<evidence type="ECO:0000313" key="4">
    <source>
        <dbReference type="EnsemblMetazoa" id="ASTEI03363-PA"/>
    </source>
</evidence>
<evidence type="ECO:0000256" key="3">
    <source>
        <dbReference type="SAM" id="SignalP"/>
    </source>
</evidence>
<reference evidence="5" key="1">
    <citation type="journal article" date="2014" name="Genome Biol.">
        <title>Genome analysis of a major urban malaria vector mosquito, Anopheles stephensi.</title>
        <authorList>
            <person name="Jiang X."/>
            <person name="Peery A."/>
            <person name="Hall A.B."/>
            <person name="Sharma A."/>
            <person name="Chen X.G."/>
            <person name="Waterhouse R.M."/>
            <person name="Komissarov A."/>
            <person name="Riehle M.M."/>
            <person name="Shouche Y."/>
            <person name="Sharakhova M.V."/>
            <person name="Lawson D."/>
            <person name="Pakpour N."/>
            <person name="Arensburger P."/>
            <person name="Davidson V.L."/>
            <person name="Eiglmeier K."/>
            <person name="Emrich S."/>
            <person name="George P."/>
            <person name="Kennedy R.C."/>
            <person name="Mane S.P."/>
            <person name="Maslen G."/>
            <person name="Oringanje C."/>
            <person name="Qi Y."/>
            <person name="Settlage R."/>
            <person name="Tojo M."/>
            <person name="Tubio J.M."/>
            <person name="Unger M.F."/>
            <person name="Wang B."/>
            <person name="Vernick K.D."/>
            <person name="Ribeiro J.M."/>
            <person name="James A.A."/>
            <person name="Michel K."/>
            <person name="Riehle M.A."/>
            <person name="Luckhart S."/>
            <person name="Sharakhov I.V."/>
            <person name="Tu Z."/>
        </authorList>
    </citation>
    <scope>NUCLEOTIDE SEQUENCE [LARGE SCALE GENOMIC DNA]</scope>
    <source>
        <strain evidence="5">Indian</strain>
    </source>
</reference>
<feature type="compositionally biased region" description="Acidic residues" evidence="1">
    <location>
        <begin position="274"/>
        <end position="297"/>
    </location>
</feature>
<feature type="region of interest" description="Disordered" evidence="1">
    <location>
        <begin position="173"/>
        <end position="224"/>
    </location>
</feature>